<keyword evidence="7" id="KW-1133">Transmembrane helix</keyword>
<name>A0AAV2HYI1_LYMST</name>
<accession>A0AAV2HYI1</accession>
<keyword evidence="5" id="KW-0812">Transmembrane</keyword>
<comment type="subcellular location">
    <subcellularLocation>
        <location evidence="1 10">Golgi apparatus membrane</location>
        <topology evidence="1 10">Single-pass type II membrane protein</topology>
    </subcellularLocation>
</comment>
<dbReference type="EC" id="2.4.1.-" evidence="10"/>
<organism evidence="12 13">
    <name type="scientific">Lymnaea stagnalis</name>
    <name type="common">Great pond snail</name>
    <name type="synonym">Helix stagnalis</name>
    <dbReference type="NCBI Taxonomy" id="6523"/>
    <lineage>
        <taxon>Eukaryota</taxon>
        <taxon>Metazoa</taxon>
        <taxon>Spiralia</taxon>
        <taxon>Lophotrochozoa</taxon>
        <taxon>Mollusca</taxon>
        <taxon>Gastropoda</taxon>
        <taxon>Heterobranchia</taxon>
        <taxon>Euthyneura</taxon>
        <taxon>Panpulmonata</taxon>
        <taxon>Hygrophila</taxon>
        <taxon>Lymnaeoidea</taxon>
        <taxon>Lymnaeidae</taxon>
        <taxon>Lymnaea</taxon>
    </lineage>
</organism>
<evidence type="ECO:0000256" key="10">
    <source>
        <dbReference type="RuleBase" id="RU363063"/>
    </source>
</evidence>
<reference evidence="12 13" key="1">
    <citation type="submission" date="2024-04" db="EMBL/GenBank/DDBJ databases">
        <authorList>
            <consortium name="Genoscope - CEA"/>
            <person name="William W."/>
        </authorList>
    </citation>
    <scope>NUCLEOTIDE SEQUENCE [LARGE SCALE GENOMIC DNA]</scope>
</reference>
<comment type="caution">
    <text evidence="12">The sequence shown here is derived from an EMBL/GenBank/DDBJ whole genome shotgun (WGS) entry which is preliminary data.</text>
</comment>
<keyword evidence="13" id="KW-1185">Reference proteome</keyword>
<dbReference type="Proteomes" id="UP001497497">
    <property type="component" value="Unassembled WGS sequence"/>
</dbReference>
<dbReference type="Pfam" id="PF01762">
    <property type="entry name" value="Galactosyl_T"/>
    <property type="match status" value="1"/>
</dbReference>
<feature type="region of interest" description="Disordered" evidence="11">
    <location>
        <begin position="1"/>
        <end position="27"/>
    </location>
</feature>
<keyword evidence="3 10" id="KW-0328">Glycosyltransferase</keyword>
<evidence type="ECO:0000256" key="9">
    <source>
        <dbReference type="ARBA" id="ARBA00023136"/>
    </source>
</evidence>
<keyword evidence="6" id="KW-0735">Signal-anchor</keyword>
<gene>
    <name evidence="12" type="ORF">GSLYS_00012500001</name>
</gene>
<evidence type="ECO:0000256" key="1">
    <source>
        <dbReference type="ARBA" id="ARBA00004323"/>
    </source>
</evidence>
<feature type="compositionally biased region" description="Polar residues" evidence="11">
    <location>
        <begin position="1"/>
        <end position="15"/>
    </location>
</feature>
<dbReference type="GO" id="GO:0006493">
    <property type="term" value="P:protein O-linked glycosylation"/>
    <property type="evidence" value="ECO:0007669"/>
    <property type="project" value="TreeGrafter"/>
</dbReference>
<evidence type="ECO:0000256" key="5">
    <source>
        <dbReference type="ARBA" id="ARBA00022692"/>
    </source>
</evidence>
<evidence type="ECO:0000256" key="3">
    <source>
        <dbReference type="ARBA" id="ARBA00022676"/>
    </source>
</evidence>
<dbReference type="AlphaFoldDB" id="A0AAV2HYI1"/>
<evidence type="ECO:0000256" key="8">
    <source>
        <dbReference type="ARBA" id="ARBA00023034"/>
    </source>
</evidence>
<evidence type="ECO:0000313" key="12">
    <source>
        <dbReference type="EMBL" id="CAL1538679.1"/>
    </source>
</evidence>
<evidence type="ECO:0000313" key="13">
    <source>
        <dbReference type="Proteomes" id="UP001497497"/>
    </source>
</evidence>
<evidence type="ECO:0000256" key="6">
    <source>
        <dbReference type="ARBA" id="ARBA00022968"/>
    </source>
</evidence>
<evidence type="ECO:0000256" key="4">
    <source>
        <dbReference type="ARBA" id="ARBA00022679"/>
    </source>
</evidence>
<evidence type="ECO:0000256" key="11">
    <source>
        <dbReference type="SAM" id="MobiDB-lite"/>
    </source>
</evidence>
<keyword evidence="8 10" id="KW-0333">Golgi apparatus</keyword>
<dbReference type="GO" id="GO:0016758">
    <property type="term" value="F:hexosyltransferase activity"/>
    <property type="evidence" value="ECO:0007669"/>
    <property type="project" value="InterPro"/>
</dbReference>
<keyword evidence="9" id="KW-0472">Membrane</keyword>
<dbReference type="GO" id="GO:0000139">
    <property type="term" value="C:Golgi membrane"/>
    <property type="evidence" value="ECO:0007669"/>
    <property type="project" value="UniProtKB-SubCell"/>
</dbReference>
<keyword evidence="4" id="KW-0808">Transferase</keyword>
<proteinExistence type="inferred from homology"/>
<dbReference type="InterPro" id="IPR002659">
    <property type="entry name" value="Glyco_trans_31"/>
</dbReference>
<sequence>MSSMRPFTPPTGNYNHTRRKPSSPMKSDCSRRQVLLLYPLLAILTVSLALNIKLMLSHSSETPAWTTTSHAARLGDKAIKAEMEKKEFELAQLRSTVFFLFKPVIQTLNATFLESSVSLNCFVKTPGPVIVVESMLGHGWLRNLIRERVQAKKTGGGTATKGNKKYRGSLRVVFFVGKTPKASIDFKEAIRRETSTYKDIVQGSYDDADTAMKTLSMLRWLRDYCWRYHFIIQLHEQAISPADKWTNDVFDMLKAMRLASEELDHFVMAGAKPQKPGSGTGTANKVLGYTRSTVPILLQAGIRLDETHGSSIRHVESYSSALNIPFLLDGSFKINRNGGGVRGFLFS</sequence>
<evidence type="ECO:0000256" key="7">
    <source>
        <dbReference type="ARBA" id="ARBA00022989"/>
    </source>
</evidence>
<dbReference type="EMBL" id="CAXITT010000309">
    <property type="protein sequence ID" value="CAL1538679.1"/>
    <property type="molecule type" value="Genomic_DNA"/>
</dbReference>
<protein>
    <recommendedName>
        <fullName evidence="10">Hexosyltransferase</fullName>
        <ecNumber evidence="10">2.4.1.-</ecNumber>
    </recommendedName>
</protein>
<dbReference type="PANTHER" id="PTHR11214:SF3">
    <property type="entry name" value="BETA-1,3-GALACTOSYLTRANSFERASE 6"/>
    <property type="match status" value="1"/>
</dbReference>
<dbReference type="PANTHER" id="PTHR11214">
    <property type="entry name" value="BETA-1,3-N-ACETYLGLUCOSAMINYLTRANSFERASE"/>
    <property type="match status" value="1"/>
</dbReference>
<evidence type="ECO:0000256" key="2">
    <source>
        <dbReference type="ARBA" id="ARBA00008661"/>
    </source>
</evidence>
<comment type="similarity">
    <text evidence="2 10">Belongs to the glycosyltransferase 31 family.</text>
</comment>